<dbReference type="Gene3D" id="3.30.565.10">
    <property type="entry name" value="Histidine kinase-like ATPase, C-terminal domain"/>
    <property type="match status" value="1"/>
</dbReference>
<dbReference type="InterPro" id="IPR036097">
    <property type="entry name" value="HisK_dim/P_sf"/>
</dbReference>
<dbReference type="CDD" id="cd00082">
    <property type="entry name" value="HisKA"/>
    <property type="match status" value="1"/>
</dbReference>
<dbReference type="InterPro" id="IPR003660">
    <property type="entry name" value="HAMP_dom"/>
</dbReference>
<keyword evidence="14" id="KW-1185">Reference proteome</keyword>
<dbReference type="GO" id="GO:0004721">
    <property type="term" value="F:phosphoprotein phosphatase activity"/>
    <property type="evidence" value="ECO:0007669"/>
    <property type="project" value="TreeGrafter"/>
</dbReference>
<dbReference type="Gene3D" id="6.10.340.10">
    <property type="match status" value="1"/>
</dbReference>
<evidence type="ECO:0000259" key="12">
    <source>
        <dbReference type="PROSITE" id="PS50885"/>
    </source>
</evidence>
<dbReference type="eggNOG" id="COG5002">
    <property type="taxonomic scope" value="Bacteria"/>
</dbReference>
<keyword evidence="10" id="KW-1133">Transmembrane helix</keyword>
<feature type="coiled-coil region" evidence="8">
    <location>
        <begin position="267"/>
        <end position="302"/>
    </location>
</feature>
<evidence type="ECO:0000259" key="11">
    <source>
        <dbReference type="PROSITE" id="PS50109"/>
    </source>
</evidence>
<name>W6S020_9CLOT</name>
<accession>W6S020</accession>
<dbReference type="Pfam" id="PF00512">
    <property type="entry name" value="HisKA"/>
    <property type="match status" value="1"/>
</dbReference>
<evidence type="ECO:0000256" key="3">
    <source>
        <dbReference type="ARBA" id="ARBA00012438"/>
    </source>
</evidence>
<dbReference type="CDD" id="cd00075">
    <property type="entry name" value="HATPase"/>
    <property type="match status" value="1"/>
</dbReference>
<proteinExistence type="predicted"/>
<comment type="subcellular location">
    <subcellularLocation>
        <location evidence="2">Membrane</location>
    </subcellularLocation>
</comment>
<dbReference type="SUPFAM" id="SSF47384">
    <property type="entry name" value="Homodimeric domain of signal transducing histidine kinase"/>
    <property type="match status" value="1"/>
</dbReference>
<keyword evidence="5" id="KW-0808">Transferase</keyword>
<comment type="catalytic activity">
    <reaction evidence="1">
        <text>ATP + protein L-histidine = ADP + protein N-phospho-L-histidine.</text>
        <dbReference type="EC" id="2.7.13.3"/>
    </reaction>
</comment>
<dbReference type="GO" id="GO:0016036">
    <property type="term" value="P:cellular response to phosphate starvation"/>
    <property type="evidence" value="ECO:0007669"/>
    <property type="project" value="TreeGrafter"/>
</dbReference>
<dbReference type="PRINTS" id="PR00344">
    <property type="entry name" value="BCTRLSENSOR"/>
</dbReference>
<evidence type="ECO:0000256" key="7">
    <source>
        <dbReference type="ARBA" id="ARBA00023012"/>
    </source>
</evidence>
<dbReference type="InterPro" id="IPR003594">
    <property type="entry name" value="HATPase_dom"/>
</dbReference>
<evidence type="ECO:0000256" key="10">
    <source>
        <dbReference type="SAM" id="Phobius"/>
    </source>
</evidence>
<evidence type="ECO:0000313" key="14">
    <source>
        <dbReference type="Proteomes" id="UP000019426"/>
    </source>
</evidence>
<dbReference type="HOGENOM" id="CLU_000445_89_6_9"/>
<reference evidence="13 14" key="1">
    <citation type="submission" date="2013-11" db="EMBL/GenBank/DDBJ databases">
        <title>Complete genome sequence of Clostridum sp. M2/40.</title>
        <authorList>
            <person name="Wibberg D."/>
            <person name="Puehler A."/>
            <person name="Schlueter A."/>
        </authorList>
    </citation>
    <scope>NUCLEOTIDE SEQUENCE [LARGE SCALE GENOMIC DNA]</scope>
    <source>
        <strain evidence="14">M2/40</strain>
    </source>
</reference>
<dbReference type="EC" id="2.7.13.3" evidence="3"/>
<dbReference type="STRING" id="1216932.CM240_0452"/>
<dbReference type="InterPro" id="IPR036890">
    <property type="entry name" value="HATPase_C_sf"/>
</dbReference>
<dbReference type="AlphaFoldDB" id="W6S020"/>
<feature type="transmembrane region" description="Helical" evidence="10">
    <location>
        <begin position="12"/>
        <end position="33"/>
    </location>
</feature>
<keyword evidence="10" id="KW-0472">Membrane</keyword>
<evidence type="ECO:0000256" key="9">
    <source>
        <dbReference type="SAM" id="MobiDB-lite"/>
    </source>
</evidence>
<protein>
    <recommendedName>
        <fullName evidence="3">histidine kinase</fullName>
        <ecNumber evidence="3">2.7.13.3</ecNumber>
    </recommendedName>
</protein>
<keyword evidence="10" id="KW-0812">Transmembrane</keyword>
<dbReference type="KEGG" id="clt:CM240_0452"/>
<dbReference type="PANTHER" id="PTHR45453">
    <property type="entry name" value="PHOSPHATE REGULON SENSOR PROTEIN PHOR"/>
    <property type="match status" value="1"/>
</dbReference>
<dbReference type="InterPro" id="IPR004358">
    <property type="entry name" value="Sig_transdc_His_kin-like_C"/>
</dbReference>
<dbReference type="OrthoDB" id="9762826at2"/>
<dbReference type="Gene3D" id="1.10.287.130">
    <property type="match status" value="1"/>
</dbReference>
<feature type="domain" description="HAMP" evidence="12">
    <location>
        <begin position="227"/>
        <end position="279"/>
    </location>
</feature>
<dbReference type="Pfam" id="PF00672">
    <property type="entry name" value="HAMP"/>
    <property type="match status" value="1"/>
</dbReference>
<evidence type="ECO:0000256" key="8">
    <source>
        <dbReference type="SAM" id="Coils"/>
    </source>
</evidence>
<dbReference type="GO" id="GO:0000155">
    <property type="term" value="F:phosphorelay sensor kinase activity"/>
    <property type="evidence" value="ECO:0007669"/>
    <property type="project" value="InterPro"/>
</dbReference>
<dbReference type="InterPro" id="IPR003661">
    <property type="entry name" value="HisK_dim/P_dom"/>
</dbReference>
<keyword evidence="8" id="KW-0175">Coiled coil</keyword>
<dbReference type="SMART" id="SM00304">
    <property type="entry name" value="HAMP"/>
    <property type="match status" value="1"/>
</dbReference>
<keyword evidence="4" id="KW-0597">Phosphoprotein</keyword>
<gene>
    <name evidence="13" type="ORF">CM240_0452</name>
</gene>
<evidence type="ECO:0000256" key="1">
    <source>
        <dbReference type="ARBA" id="ARBA00000085"/>
    </source>
</evidence>
<dbReference type="PROSITE" id="PS50885">
    <property type="entry name" value="HAMP"/>
    <property type="match status" value="1"/>
</dbReference>
<organism evidence="13 14">
    <name type="scientific">Clostridium bornimense</name>
    <dbReference type="NCBI Taxonomy" id="1216932"/>
    <lineage>
        <taxon>Bacteria</taxon>
        <taxon>Bacillati</taxon>
        <taxon>Bacillota</taxon>
        <taxon>Clostridia</taxon>
        <taxon>Eubacteriales</taxon>
        <taxon>Clostridiaceae</taxon>
        <taxon>Clostridium</taxon>
    </lineage>
</organism>
<evidence type="ECO:0000313" key="13">
    <source>
        <dbReference type="EMBL" id="CDM67617.1"/>
    </source>
</evidence>
<sequence>MRKSSVRFKIFLTTAALLTFCAFIIYLSLYMVLPQYYYKYKKNSTSVSVNKLIEECKNESISNGFLAIDKFVRENNVHAKISYSNGVIWWSFPAFYKDNNNITPPEKNEVENENITPPEKDEVGNENIISDNNTDKNSIDSTKDNIIKDDEKNNLKVPLGDKRKSGEELIRVTGNISFSDSDEVYILEVNTPLQPIDEASTVMAYLMPYMMVIIIIVSLIAAYLYSKSIVSPLIKINKTAKEMSKLDFSVKCNVKSNDEMGELATSLNELSANLKETMDSLHNANEKLKMDIQRQKEQEEERREFVATISHELKSPITAVSGQIEGMLYNIGAYKDREKYLRKSLYIMKDMEKLVYELLDVYRLDNKKALKIKVKINLFDLIDKIVADVMYFIEEKKLKLTVDVRKEYYIEGNLDMIKKAFSNIIINGIKYSEENGELIIKLEGNNFQVINTGAYIDKADLDKIFEPFYRVEKSRNRKTGGSGLGLHIVKKVLEVHDYKYTIENIENAVKFTIELVSVDSE</sequence>
<evidence type="ECO:0000256" key="2">
    <source>
        <dbReference type="ARBA" id="ARBA00004370"/>
    </source>
</evidence>
<dbReference type="SUPFAM" id="SSF158472">
    <property type="entry name" value="HAMP domain-like"/>
    <property type="match status" value="1"/>
</dbReference>
<dbReference type="CDD" id="cd06225">
    <property type="entry name" value="HAMP"/>
    <property type="match status" value="1"/>
</dbReference>
<dbReference type="GO" id="GO:0005886">
    <property type="term" value="C:plasma membrane"/>
    <property type="evidence" value="ECO:0007669"/>
    <property type="project" value="TreeGrafter"/>
</dbReference>
<evidence type="ECO:0000256" key="6">
    <source>
        <dbReference type="ARBA" id="ARBA00022777"/>
    </source>
</evidence>
<dbReference type="PROSITE" id="PS50109">
    <property type="entry name" value="HIS_KIN"/>
    <property type="match status" value="1"/>
</dbReference>
<dbReference type="Proteomes" id="UP000019426">
    <property type="component" value="Chromosome M2/40_rep1"/>
</dbReference>
<keyword evidence="6 13" id="KW-0418">Kinase</keyword>
<dbReference type="PATRIC" id="fig|1216932.3.peg.435"/>
<dbReference type="PANTHER" id="PTHR45453:SF3">
    <property type="entry name" value="HISTIDINE KINASE"/>
    <property type="match status" value="1"/>
</dbReference>
<dbReference type="InterPro" id="IPR005467">
    <property type="entry name" value="His_kinase_dom"/>
</dbReference>
<dbReference type="SMART" id="SM00388">
    <property type="entry name" value="HisKA"/>
    <property type="match status" value="1"/>
</dbReference>
<feature type="domain" description="Histidine kinase" evidence="11">
    <location>
        <begin position="308"/>
        <end position="519"/>
    </location>
</feature>
<dbReference type="RefSeq" id="WP_044036087.1">
    <property type="nucleotide sequence ID" value="NZ_HG917868.1"/>
</dbReference>
<dbReference type="EMBL" id="HG917868">
    <property type="protein sequence ID" value="CDM67617.1"/>
    <property type="molecule type" value="Genomic_DNA"/>
</dbReference>
<feature type="region of interest" description="Disordered" evidence="9">
    <location>
        <begin position="105"/>
        <end position="141"/>
    </location>
</feature>
<dbReference type="Pfam" id="PF02518">
    <property type="entry name" value="HATPase_c"/>
    <property type="match status" value="1"/>
</dbReference>
<dbReference type="InterPro" id="IPR050351">
    <property type="entry name" value="BphY/WalK/GraS-like"/>
</dbReference>
<keyword evidence="7" id="KW-0902">Two-component regulatory system</keyword>
<evidence type="ECO:0000256" key="4">
    <source>
        <dbReference type="ARBA" id="ARBA00022553"/>
    </source>
</evidence>
<dbReference type="SUPFAM" id="SSF55874">
    <property type="entry name" value="ATPase domain of HSP90 chaperone/DNA topoisomerase II/histidine kinase"/>
    <property type="match status" value="1"/>
</dbReference>
<feature type="transmembrane region" description="Helical" evidence="10">
    <location>
        <begin position="202"/>
        <end position="225"/>
    </location>
</feature>
<evidence type="ECO:0000256" key="5">
    <source>
        <dbReference type="ARBA" id="ARBA00022679"/>
    </source>
</evidence>
<dbReference type="SMART" id="SM00387">
    <property type="entry name" value="HATPase_c"/>
    <property type="match status" value="1"/>
</dbReference>